<dbReference type="Proteomes" id="UP001162162">
    <property type="component" value="Unassembled WGS sequence"/>
</dbReference>
<proteinExistence type="predicted"/>
<name>A0AAV8Z1N4_9CUCU</name>
<dbReference type="EMBL" id="JAPWTK010000022">
    <property type="protein sequence ID" value="KAJ8957516.1"/>
    <property type="molecule type" value="Genomic_DNA"/>
</dbReference>
<comment type="caution">
    <text evidence="1">The sequence shown here is derived from an EMBL/GenBank/DDBJ whole genome shotgun (WGS) entry which is preliminary data.</text>
</comment>
<dbReference type="AlphaFoldDB" id="A0AAV8Z1N4"/>
<evidence type="ECO:0008006" key="3">
    <source>
        <dbReference type="Google" id="ProtNLM"/>
    </source>
</evidence>
<feature type="non-terminal residue" evidence="1">
    <location>
        <position position="1"/>
    </location>
</feature>
<dbReference type="PANTHER" id="PTHR47326:SF1">
    <property type="entry name" value="HTH PSQ-TYPE DOMAIN-CONTAINING PROTEIN"/>
    <property type="match status" value="1"/>
</dbReference>
<accession>A0AAV8Z1N4</accession>
<keyword evidence="2" id="KW-1185">Reference proteome</keyword>
<dbReference type="PANTHER" id="PTHR47326">
    <property type="entry name" value="TRANSPOSABLE ELEMENT TC3 TRANSPOSASE-LIKE PROTEIN"/>
    <property type="match status" value="1"/>
</dbReference>
<gene>
    <name evidence="1" type="ORF">NQ318_020553</name>
</gene>
<evidence type="ECO:0000313" key="2">
    <source>
        <dbReference type="Proteomes" id="UP001162162"/>
    </source>
</evidence>
<evidence type="ECO:0000313" key="1">
    <source>
        <dbReference type="EMBL" id="KAJ8957516.1"/>
    </source>
</evidence>
<protein>
    <recommendedName>
        <fullName evidence="3">Maturase K</fullName>
    </recommendedName>
</protein>
<sequence>RSIKRFLNLYRQTASVNRRQESGRPIVRTEENVKVVRQVITESPKTSISHLPHSPCRRILKNDLELHPYRLQATHEILLAYEPLGLQFYQWFINYFNNNDAVFKKAWFHLSSYVNSHHMRLWNTDNPHIYIETPLHPQTILMWVASLRVGSVETGQ</sequence>
<organism evidence="1 2">
    <name type="scientific">Aromia moschata</name>
    <dbReference type="NCBI Taxonomy" id="1265417"/>
    <lineage>
        <taxon>Eukaryota</taxon>
        <taxon>Metazoa</taxon>
        <taxon>Ecdysozoa</taxon>
        <taxon>Arthropoda</taxon>
        <taxon>Hexapoda</taxon>
        <taxon>Insecta</taxon>
        <taxon>Pterygota</taxon>
        <taxon>Neoptera</taxon>
        <taxon>Endopterygota</taxon>
        <taxon>Coleoptera</taxon>
        <taxon>Polyphaga</taxon>
        <taxon>Cucujiformia</taxon>
        <taxon>Chrysomeloidea</taxon>
        <taxon>Cerambycidae</taxon>
        <taxon>Cerambycinae</taxon>
        <taxon>Callichromatini</taxon>
        <taxon>Aromia</taxon>
    </lineage>
</organism>
<reference evidence="1" key="1">
    <citation type="journal article" date="2023" name="Insect Mol. Biol.">
        <title>Genome sequencing provides insights into the evolution of gene families encoding plant cell wall-degrading enzymes in longhorned beetles.</title>
        <authorList>
            <person name="Shin N.R."/>
            <person name="Okamura Y."/>
            <person name="Kirsch R."/>
            <person name="Pauchet Y."/>
        </authorList>
    </citation>
    <scope>NUCLEOTIDE SEQUENCE</scope>
    <source>
        <strain evidence="1">AMC_N1</strain>
    </source>
</reference>